<proteinExistence type="predicted"/>
<evidence type="ECO:0000313" key="2">
    <source>
        <dbReference type="Proteomes" id="UP000887116"/>
    </source>
</evidence>
<dbReference type="AlphaFoldDB" id="A0A8X6GKE6"/>
<sequence>MDMWQHEIGFLRCKQTFGSSSKVPGQFRLDPALMYFEESLCDNVFECQPSILFKFSHCSDECEMRRYEAKLTSGNRQDLSIKRRITRSSRREFVWPETVSTRKT</sequence>
<reference evidence="1" key="1">
    <citation type="submission" date="2020-07" db="EMBL/GenBank/DDBJ databases">
        <title>Multicomponent nature underlies the extraordinary mechanical properties of spider dragline silk.</title>
        <authorList>
            <person name="Kono N."/>
            <person name="Nakamura H."/>
            <person name="Mori M."/>
            <person name="Yoshida Y."/>
            <person name="Ohtoshi R."/>
            <person name="Malay A.D."/>
            <person name="Moran D.A.P."/>
            <person name="Tomita M."/>
            <person name="Numata K."/>
            <person name="Arakawa K."/>
        </authorList>
    </citation>
    <scope>NUCLEOTIDE SEQUENCE</scope>
</reference>
<organism evidence="1 2">
    <name type="scientific">Trichonephila clavata</name>
    <name type="common">Joro spider</name>
    <name type="synonym">Nephila clavata</name>
    <dbReference type="NCBI Taxonomy" id="2740835"/>
    <lineage>
        <taxon>Eukaryota</taxon>
        <taxon>Metazoa</taxon>
        <taxon>Ecdysozoa</taxon>
        <taxon>Arthropoda</taxon>
        <taxon>Chelicerata</taxon>
        <taxon>Arachnida</taxon>
        <taxon>Araneae</taxon>
        <taxon>Araneomorphae</taxon>
        <taxon>Entelegynae</taxon>
        <taxon>Araneoidea</taxon>
        <taxon>Nephilidae</taxon>
        <taxon>Trichonephila</taxon>
    </lineage>
</organism>
<gene>
    <name evidence="1" type="ORF">TNCT_538021</name>
</gene>
<keyword evidence="2" id="KW-1185">Reference proteome</keyword>
<name>A0A8X6GKE6_TRICU</name>
<accession>A0A8X6GKE6</accession>
<dbReference type="Proteomes" id="UP000887116">
    <property type="component" value="Unassembled WGS sequence"/>
</dbReference>
<comment type="caution">
    <text evidence="1">The sequence shown here is derived from an EMBL/GenBank/DDBJ whole genome shotgun (WGS) entry which is preliminary data.</text>
</comment>
<evidence type="ECO:0000313" key="1">
    <source>
        <dbReference type="EMBL" id="GFR04889.1"/>
    </source>
</evidence>
<protein>
    <submittedName>
        <fullName evidence="1">Uncharacterized protein</fullName>
    </submittedName>
</protein>
<dbReference type="EMBL" id="BMAO01035633">
    <property type="protein sequence ID" value="GFR04889.1"/>
    <property type="molecule type" value="Genomic_DNA"/>
</dbReference>